<protein>
    <submittedName>
        <fullName evidence="1">Uncharacterized protein</fullName>
    </submittedName>
</protein>
<comment type="caution">
    <text evidence="1">The sequence shown here is derived from an EMBL/GenBank/DDBJ whole genome shotgun (WGS) entry which is preliminary data.</text>
</comment>
<dbReference type="AlphaFoldDB" id="A0AAP0LZR8"/>
<dbReference type="SMR" id="A0AAP0LZR8"/>
<gene>
    <name evidence="1" type="ORF">WN944_019358</name>
</gene>
<evidence type="ECO:0000313" key="2">
    <source>
        <dbReference type="Proteomes" id="UP001428341"/>
    </source>
</evidence>
<organism evidence="1 2">
    <name type="scientific">Citrus x changshan-huyou</name>
    <dbReference type="NCBI Taxonomy" id="2935761"/>
    <lineage>
        <taxon>Eukaryota</taxon>
        <taxon>Viridiplantae</taxon>
        <taxon>Streptophyta</taxon>
        <taxon>Embryophyta</taxon>
        <taxon>Tracheophyta</taxon>
        <taxon>Spermatophyta</taxon>
        <taxon>Magnoliopsida</taxon>
        <taxon>eudicotyledons</taxon>
        <taxon>Gunneridae</taxon>
        <taxon>Pentapetalae</taxon>
        <taxon>rosids</taxon>
        <taxon>malvids</taxon>
        <taxon>Sapindales</taxon>
        <taxon>Rutaceae</taxon>
        <taxon>Aurantioideae</taxon>
        <taxon>Citrus</taxon>
    </lineage>
</organism>
<reference evidence="1 2" key="1">
    <citation type="submission" date="2024-05" db="EMBL/GenBank/DDBJ databases">
        <title>Haplotype-resolved chromosome-level genome assembly of Huyou (Citrus changshanensis).</title>
        <authorList>
            <person name="Miao C."/>
            <person name="Chen W."/>
            <person name="Wu Y."/>
            <person name="Wang L."/>
            <person name="Zhao S."/>
            <person name="Grierson D."/>
            <person name="Xu C."/>
            <person name="Chen K."/>
        </authorList>
    </citation>
    <scope>NUCLEOTIDE SEQUENCE [LARGE SCALE GENOMIC DNA]</scope>
    <source>
        <strain evidence="1">01-14</strain>
        <tissue evidence="1">Leaf</tissue>
    </source>
</reference>
<dbReference type="Proteomes" id="UP001428341">
    <property type="component" value="Unassembled WGS sequence"/>
</dbReference>
<proteinExistence type="predicted"/>
<keyword evidence="2" id="KW-1185">Reference proteome</keyword>
<dbReference type="EMBL" id="JBCGBO010000007">
    <property type="protein sequence ID" value="KAK9187959.1"/>
    <property type="molecule type" value="Genomic_DNA"/>
</dbReference>
<sequence length="148" mass="16297">MSSATLSYSGCLVSLHRGAAFCSVGKSPAFPNFRKSKVPVLFSCSSRFPDPKMGATTLFFPKARNVAAAASSSDASFPPWLPPWLQWLDRMIMAFKPIAERYNFFVEFFNNLLGIATQSSEVLAHVMVSVTGAVLWVIQKLVEGKKKE</sequence>
<name>A0AAP0LZR8_9ROSI</name>
<accession>A0AAP0LZR8</accession>
<evidence type="ECO:0000313" key="1">
    <source>
        <dbReference type="EMBL" id="KAK9187959.1"/>
    </source>
</evidence>